<comment type="similarity">
    <text evidence="2">Belongs to the MTB12 family.</text>
</comment>
<protein>
    <submittedName>
        <fullName evidence="5">Lumazine-binding protein</fullName>
    </submittedName>
</protein>
<sequence>MVKPTDPAGADGEPDRDRPTVAPFMGALAIIVLVVITIGLVNLFEGDPELTPEQQVARAAVAQNDALQREAYPDFRANTCAAQQGDETEFLARHRDSKDKKGPRFVDDVTGVAVDGDRATATVTYYFEKAPDTKTEVPTTFERQDGTWKVCSTGPS</sequence>
<dbReference type="AlphaFoldDB" id="A0A9X3BV40"/>
<evidence type="ECO:0000259" key="4">
    <source>
        <dbReference type="Pfam" id="PF26580"/>
    </source>
</evidence>
<comment type="caution">
    <text evidence="5">The sequence shown here is derived from an EMBL/GenBank/DDBJ whole genome shotgun (WGS) entry which is preliminary data.</text>
</comment>
<evidence type="ECO:0000256" key="2">
    <source>
        <dbReference type="ARBA" id="ARBA00093774"/>
    </source>
</evidence>
<reference evidence="5" key="1">
    <citation type="submission" date="2020-07" db="EMBL/GenBank/DDBJ databases">
        <authorList>
            <person name="Pettersson B.M.F."/>
            <person name="Behra P.R.K."/>
            <person name="Ramesh M."/>
            <person name="Das S."/>
            <person name="Dasgupta S."/>
            <person name="Kirsebom L.A."/>
        </authorList>
    </citation>
    <scope>NUCLEOTIDE SEQUENCE</scope>
    <source>
        <strain evidence="5">DSM 44615</strain>
    </source>
</reference>
<keyword evidence="3" id="KW-1133">Transmembrane helix</keyword>
<organism evidence="5 6">
    <name type="scientific">[Mycobacterium] manitobense</name>
    <dbReference type="NCBI Taxonomy" id="190147"/>
    <lineage>
        <taxon>Bacteria</taxon>
        <taxon>Bacillati</taxon>
        <taxon>Actinomycetota</taxon>
        <taxon>Actinomycetes</taxon>
        <taxon>Mycobacteriales</taxon>
        <taxon>Mycobacteriaceae</taxon>
        <taxon>Mycolicibacterium</taxon>
    </lineage>
</organism>
<dbReference type="RefSeq" id="WP_264013580.1">
    <property type="nucleotide sequence ID" value="NZ_JACKSJ010000128.1"/>
</dbReference>
<reference evidence="5" key="2">
    <citation type="journal article" date="2022" name="BMC Genomics">
        <title>Comparative genome analysis of mycobacteria focusing on tRNA and non-coding RNA.</title>
        <authorList>
            <person name="Behra P.R.K."/>
            <person name="Pettersson B.M.F."/>
            <person name="Ramesh M."/>
            <person name="Das S."/>
            <person name="Dasgupta S."/>
            <person name="Kirsebom L.A."/>
        </authorList>
    </citation>
    <scope>NUCLEOTIDE SEQUENCE</scope>
    <source>
        <strain evidence="5">DSM 44615</strain>
    </source>
</reference>
<keyword evidence="6" id="KW-1185">Reference proteome</keyword>
<evidence type="ECO:0000256" key="3">
    <source>
        <dbReference type="SAM" id="Phobius"/>
    </source>
</evidence>
<keyword evidence="3" id="KW-0472">Membrane</keyword>
<evidence type="ECO:0000256" key="1">
    <source>
        <dbReference type="ARBA" id="ARBA00022729"/>
    </source>
</evidence>
<gene>
    <name evidence="5" type="ORF">H7I41_15875</name>
</gene>
<keyword evidence="1" id="KW-0732">Signal</keyword>
<evidence type="ECO:0000313" key="6">
    <source>
        <dbReference type="Proteomes" id="UP001140293"/>
    </source>
</evidence>
<keyword evidence="3" id="KW-0812">Transmembrane</keyword>
<accession>A0A9X3BV40</accession>
<dbReference type="EMBL" id="JACKSJ010000128">
    <property type="protein sequence ID" value="MCV7171393.1"/>
    <property type="molecule type" value="Genomic_DNA"/>
</dbReference>
<dbReference type="InterPro" id="IPR058644">
    <property type="entry name" value="Mtb12-like_C"/>
</dbReference>
<feature type="domain" description="Low molecular weight antigen MTB12-like C-terminal" evidence="4">
    <location>
        <begin position="102"/>
        <end position="150"/>
    </location>
</feature>
<proteinExistence type="inferred from homology"/>
<dbReference type="Pfam" id="PF26580">
    <property type="entry name" value="Mtb12_C"/>
    <property type="match status" value="1"/>
</dbReference>
<evidence type="ECO:0000313" key="5">
    <source>
        <dbReference type="EMBL" id="MCV7171393.1"/>
    </source>
</evidence>
<feature type="transmembrane region" description="Helical" evidence="3">
    <location>
        <begin position="20"/>
        <end position="44"/>
    </location>
</feature>
<dbReference type="Proteomes" id="UP001140293">
    <property type="component" value="Unassembled WGS sequence"/>
</dbReference>
<name>A0A9X3BV40_9MYCO</name>